<keyword evidence="1" id="KW-0732">Signal</keyword>
<name>A0A8T0G4E4_CERPU</name>
<comment type="caution">
    <text evidence="2">The sequence shown here is derived from an EMBL/GenBank/DDBJ whole genome shotgun (WGS) entry which is preliminary data.</text>
</comment>
<dbReference type="AlphaFoldDB" id="A0A8T0G4E4"/>
<accession>A0A8T0G4E4</accession>
<dbReference type="Proteomes" id="UP000822688">
    <property type="component" value="Chromosome 12"/>
</dbReference>
<evidence type="ECO:0000313" key="2">
    <source>
        <dbReference type="EMBL" id="KAG0554123.1"/>
    </source>
</evidence>
<evidence type="ECO:0008006" key="4">
    <source>
        <dbReference type="Google" id="ProtNLM"/>
    </source>
</evidence>
<proteinExistence type="predicted"/>
<dbReference type="EMBL" id="CM026433">
    <property type="protein sequence ID" value="KAG0554123.1"/>
    <property type="molecule type" value="Genomic_DNA"/>
</dbReference>
<evidence type="ECO:0000313" key="3">
    <source>
        <dbReference type="Proteomes" id="UP000822688"/>
    </source>
</evidence>
<keyword evidence="3" id="KW-1185">Reference proteome</keyword>
<protein>
    <recommendedName>
        <fullName evidence="4">Secreted protein</fullName>
    </recommendedName>
</protein>
<organism evidence="2 3">
    <name type="scientific">Ceratodon purpureus</name>
    <name type="common">Fire moss</name>
    <name type="synonym">Dicranum purpureum</name>
    <dbReference type="NCBI Taxonomy" id="3225"/>
    <lineage>
        <taxon>Eukaryota</taxon>
        <taxon>Viridiplantae</taxon>
        <taxon>Streptophyta</taxon>
        <taxon>Embryophyta</taxon>
        <taxon>Bryophyta</taxon>
        <taxon>Bryophytina</taxon>
        <taxon>Bryopsida</taxon>
        <taxon>Dicranidae</taxon>
        <taxon>Pseudoditrichales</taxon>
        <taxon>Ditrichaceae</taxon>
        <taxon>Ceratodon</taxon>
    </lineage>
</organism>
<gene>
    <name evidence="2" type="ORF">KC19_12G064600</name>
</gene>
<evidence type="ECO:0000256" key="1">
    <source>
        <dbReference type="SAM" id="SignalP"/>
    </source>
</evidence>
<feature type="signal peptide" evidence="1">
    <location>
        <begin position="1"/>
        <end position="19"/>
    </location>
</feature>
<sequence>MNYVCLSTFQLLMFRGAYAHVSEDGCNCDFWPGTRDQMYVGLGTIIRATKAGDATFPSTGCCSWVVERKFLFLTFDFWRLENWSM</sequence>
<feature type="chain" id="PRO_5035729062" description="Secreted protein" evidence="1">
    <location>
        <begin position="20"/>
        <end position="85"/>
    </location>
</feature>
<reference evidence="2" key="1">
    <citation type="submission" date="2020-06" db="EMBL/GenBank/DDBJ databases">
        <title>WGS assembly of Ceratodon purpureus strain R40.</title>
        <authorList>
            <person name="Carey S.B."/>
            <person name="Jenkins J."/>
            <person name="Shu S."/>
            <person name="Lovell J.T."/>
            <person name="Sreedasyam A."/>
            <person name="Maumus F."/>
            <person name="Tiley G.P."/>
            <person name="Fernandez-Pozo N."/>
            <person name="Barry K."/>
            <person name="Chen C."/>
            <person name="Wang M."/>
            <person name="Lipzen A."/>
            <person name="Daum C."/>
            <person name="Saski C.A."/>
            <person name="Payton A.C."/>
            <person name="Mcbreen J.C."/>
            <person name="Conrad R.E."/>
            <person name="Kollar L.M."/>
            <person name="Olsson S."/>
            <person name="Huttunen S."/>
            <person name="Landis J.B."/>
            <person name="Wickett N.J."/>
            <person name="Johnson M.G."/>
            <person name="Rensing S.A."/>
            <person name="Grimwood J."/>
            <person name="Schmutz J."/>
            <person name="Mcdaniel S.F."/>
        </authorList>
    </citation>
    <scope>NUCLEOTIDE SEQUENCE</scope>
    <source>
        <strain evidence="2">R40</strain>
    </source>
</reference>